<gene>
    <name evidence="1" type="ORF">SopranoGao_23</name>
</gene>
<evidence type="ECO:0000313" key="1">
    <source>
        <dbReference type="EMBL" id="ASV45046.1"/>
    </source>
</evidence>
<reference evidence="1 2" key="1">
    <citation type="submission" date="2017-08" db="EMBL/GenBank/DDBJ databases">
        <authorList>
            <person name="de Groot N.N."/>
        </authorList>
    </citation>
    <scope>NUCLEOTIDE SEQUENCE [LARGE SCALE GENOMIC DNA]</scope>
</reference>
<protein>
    <submittedName>
        <fullName evidence="1">Viron-associated protein</fullName>
    </submittedName>
</protein>
<dbReference type="EMBL" id="MF612073">
    <property type="protein sequence ID" value="ASV45046.1"/>
    <property type="molecule type" value="Genomic_DNA"/>
</dbReference>
<proteinExistence type="predicted"/>
<organism evidence="1 2">
    <name type="scientific">Klebsiella phage SopranoGao</name>
    <dbReference type="NCBI Taxonomy" id="2026944"/>
    <lineage>
        <taxon>Viruses</taxon>
        <taxon>Duplodnaviria</taxon>
        <taxon>Heunggongvirae</taxon>
        <taxon>Uroviricota</taxon>
        <taxon>Caudoviricetes</taxon>
        <taxon>Lastavirus</taxon>
        <taxon>Lastavirus sopranogao</taxon>
    </lineage>
</organism>
<dbReference type="Proteomes" id="UP000224252">
    <property type="component" value="Segment"/>
</dbReference>
<evidence type="ECO:0000313" key="2">
    <source>
        <dbReference type="Proteomes" id="UP000224252"/>
    </source>
</evidence>
<keyword evidence="2" id="KW-1185">Reference proteome</keyword>
<accession>A0A248SL88</accession>
<name>A0A248SL88_9CAUD</name>
<sequence>MALIQSPWAVGMLNPPRPQTAFSAHDLLYIMDVPAAGIAGGDIIELAVLPPYARIVDAKLITVGSLGAATVDVGLMSGLTGEPTNEDGSARTVGTELFAAAALTAEVTQLAKSAALLVSPTQKDRSIGVKFSAAVTAGAGKKIGLLLSIAQYQQ</sequence>